<feature type="domain" description="Helicase ATP-binding" evidence="2">
    <location>
        <begin position="24"/>
        <end position="204"/>
    </location>
</feature>
<dbReference type="CDD" id="cd18785">
    <property type="entry name" value="SF2_C"/>
    <property type="match status" value="1"/>
</dbReference>
<dbReference type="InterPro" id="IPR014001">
    <property type="entry name" value="Helicase_ATP-bd"/>
</dbReference>
<dbReference type="PANTHER" id="PTHR47396:SF1">
    <property type="entry name" value="ATP-DEPENDENT HELICASE IRC3-RELATED"/>
    <property type="match status" value="1"/>
</dbReference>
<reference evidence="3 4" key="1">
    <citation type="journal article" date="2011" name="J. Bacteriol.">
        <title>Genome sequence of Haloplasma contractile, an unusual contractile bacterium from a deep-sea anoxic brine lake.</title>
        <authorList>
            <person name="Antunes A."/>
            <person name="Alam I."/>
            <person name="El Dorry H."/>
            <person name="Siam R."/>
            <person name="Robertson A."/>
            <person name="Bajic V.B."/>
            <person name="Stingl U."/>
        </authorList>
    </citation>
    <scope>NUCLEOTIDE SEQUENCE [LARGE SCALE GENOMIC DNA]</scope>
    <source>
        <strain evidence="3 4">SSD-17B</strain>
    </source>
</reference>
<evidence type="ECO:0000256" key="1">
    <source>
        <dbReference type="SAM" id="Phobius"/>
    </source>
</evidence>
<dbReference type="OrthoDB" id="9759819at2"/>
<dbReference type="PROSITE" id="PS51192">
    <property type="entry name" value="HELICASE_ATP_BIND_1"/>
    <property type="match status" value="1"/>
</dbReference>
<dbReference type="Proteomes" id="UP000005707">
    <property type="component" value="Unassembled WGS sequence"/>
</dbReference>
<keyword evidence="1" id="KW-0812">Transmembrane</keyword>
<proteinExistence type="predicted"/>
<dbReference type="RefSeq" id="WP_008825315.1">
    <property type="nucleotide sequence ID" value="NZ_AFNU02000005.1"/>
</dbReference>
<dbReference type="EMBL" id="AFNU02000005">
    <property type="protein sequence ID" value="ERJ12308.1"/>
    <property type="molecule type" value="Genomic_DNA"/>
</dbReference>
<dbReference type="InterPro" id="IPR006935">
    <property type="entry name" value="Helicase/UvrB_N"/>
</dbReference>
<keyword evidence="1" id="KW-0472">Membrane</keyword>
<reference evidence="3 4" key="2">
    <citation type="journal article" date="2013" name="PLoS ONE">
        <title>INDIGO - INtegrated Data Warehouse of MIcrobial GenOmes with Examples from the Red Sea Extremophiles.</title>
        <authorList>
            <person name="Alam I."/>
            <person name="Antunes A."/>
            <person name="Kamau A.A."/>
            <person name="Ba Alawi W."/>
            <person name="Kalkatawi M."/>
            <person name="Stingl U."/>
            <person name="Bajic V.B."/>
        </authorList>
    </citation>
    <scope>NUCLEOTIDE SEQUENCE [LARGE SCALE GENOMIC DNA]</scope>
    <source>
        <strain evidence="3 4">SSD-17B</strain>
    </source>
</reference>
<keyword evidence="3" id="KW-0378">Hydrolase</keyword>
<protein>
    <submittedName>
        <fullName evidence="3">DNA excision repair protein ERCC-3</fullName>
        <ecNumber evidence="3">3.6.4.12</ecNumber>
    </submittedName>
</protein>
<dbReference type="GO" id="GO:0016787">
    <property type="term" value="F:hydrolase activity"/>
    <property type="evidence" value="ECO:0007669"/>
    <property type="project" value="UniProtKB-KW"/>
</dbReference>
<feature type="transmembrane region" description="Helical" evidence="1">
    <location>
        <begin position="718"/>
        <end position="737"/>
    </location>
</feature>
<dbReference type="PANTHER" id="PTHR47396">
    <property type="entry name" value="TYPE I RESTRICTION ENZYME ECOKI R PROTEIN"/>
    <property type="match status" value="1"/>
</dbReference>
<dbReference type="SUPFAM" id="SSF52540">
    <property type="entry name" value="P-loop containing nucleoside triphosphate hydrolases"/>
    <property type="match status" value="1"/>
</dbReference>
<dbReference type="SMART" id="SM00487">
    <property type="entry name" value="DEXDc"/>
    <property type="match status" value="1"/>
</dbReference>
<dbReference type="STRING" id="1033810.HLPCO_001835"/>
<dbReference type="GO" id="GO:0005524">
    <property type="term" value="F:ATP binding"/>
    <property type="evidence" value="ECO:0007669"/>
    <property type="project" value="InterPro"/>
</dbReference>
<gene>
    <name evidence="3" type="ORF">HLPCO_001835</name>
</gene>
<keyword evidence="1" id="KW-1133">Transmembrane helix</keyword>
<dbReference type="InterPro" id="IPR050742">
    <property type="entry name" value="Helicase_Restrict-Modif_Enz"/>
</dbReference>
<dbReference type="GO" id="GO:0003677">
    <property type="term" value="F:DNA binding"/>
    <property type="evidence" value="ECO:0007669"/>
    <property type="project" value="InterPro"/>
</dbReference>
<organism evidence="3 4">
    <name type="scientific">Haloplasma contractile SSD-17B</name>
    <dbReference type="NCBI Taxonomy" id="1033810"/>
    <lineage>
        <taxon>Bacteria</taxon>
        <taxon>Bacillati</taxon>
        <taxon>Mycoplasmatota</taxon>
        <taxon>Mollicutes</taxon>
        <taxon>Haloplasmatales</taxon>
        <taxon>Haloplasmataceae</taxon>
        <taxon>Haloplasma</taxon>
    </lineage>
</organism>
<dbReference type="Gene3D" id="3.40.50.300">
    <property type="entry name" value="P-loop containing nucleotide triphosphate hydrolases"/>
    <property type="match status" value="2"/>
</dbReference>
<evidence type="ECO:0000313" key="3">
    <source>
        <dbReference type="EMBL" id="ERJ12308.1"/>
    </source>
</evidence>
<accession>U2EB28</accession>
<sequence>MKDFKNVSFHGEFRTYQQNVLDNVTEYLDDRKVHIVAAPGSGKTILGLELIRRLDAPALIFSPSITIRQQWGERFEEKFIDQDQHIDDYVSYDLTKIKLLTSVTYQGLHAALNKQIDDERDEELYEDEQAIDYTTLDLIKTVKEHKIKTICLDEAHHLRTEWQRSLELFLKQLGNDITVISLTATPPYDSSTAEWQRYTSLCGEIDEEIFIPELVSQGTLCPHQDYIYFNYPTEPEIETIKDYKETVFKTINEIVNGDSFQTLMDHLFKTYKEQTELILENPKEYIALLTVAKFKGMTIPKKLVKLVSPSGRLPLRFKLTFAEIAFQYIIDNPALFTKERSTDIKKQLKSSGLIERKKVKLKLNNKLKRLLISSSGKLNSIAEIAKSEAASLKGDLRMLVLTDYIKKDMMPYIATGNMPNTMGIVSIYERIRLEVGNEVKIGVLSGSLIIVPNSVIEQIKTYANEDGIDLSVKPIPNTDYSEIRFKGSNKHKVKIMTKVFEQGSINILIGTKSLLGEGWDSPCINSLILASFVGSFMLSNQMRGRAIRVDRHNPDKTANIWHLATIEPTYMFTDSLAEKLYAMTIEEKDEIVSEDFDTLKRRFNGFLGPSYNGETIESGIDRIDIIKPPFNRNGIKQINHNMLTLANNRMKMVDKWNKTLHGTVHPVIMETSEIPPKVLPKKFIFINLLNETLLSMVLITLIRGLLRAPITTDSFFNTIIYLTFISVVIYLMTIGYYKLLKYISPKKTIKTLGNCILSTLKDIGEISTIESKVLIESDSHDTMIQCILDRATRHEKRVFASAMKELLSSIDNPRYLLIKKGLLRLNYDHSFACPSIIGVKKKNASIFKEYLQKTSGKIELAYTRNQAGRKHLLKCRRHSYINRNETLVYNKKMVGKWE</sequence>
<dbReference type="eggNOG" id="COG1061">
    <property type="taxonomic scope" value="Bacteria"/>
</dbReference>
<feature type="transmembrane region" description="Helical" evidence="1">
    <location>
        <begin position="683"/>
        <end position="706"/>
    </location>
</feature>
<keyword evidence="4" id="KW-1185">Reference proteome</keyword>
<name>U2EB28_9MOLU</name>
<evidence type="ECO:0000313" key="4">
    <source>
        <dbReference type="Proteomes" id="UP000005707"/>
    </source>
</evidence>
<evidence type="ECO:0000259" key="2">
    <source>
        <dbReference type="PROSITE" id="PS51192"/>
    </source>
</evidence>
<dbReference type="InterPro" id="IPR027417">
    <property type="entry name" value="P-loop_NTPase"/>
</dbReference>
<dbReference type="EC" id="3.6.4.12" evidence="3"/>
<comment type="caution">
    <text evidence="3">The sequence shown here is derived from an EMBL/GenBank/DDBJ whole genome shotgun (WGS) entry which is preliminary data.</text>
</comment>
<dbReference type="Pfam" id="PF04851">
    <property type="entry name" value="ResIII"/>
    <property type="match status" value="1"/>
</dbReference>
<dbReference type="AlphaFoldDB" id="U2EB28"/>
<dbReference type="GO" id="GO:0005829">
    <property type="term" value="C:cytosol"/>
    <property type="evidence" value="ECO:0007669"/>
    <property type="project" value="TreeGrafter"/>
</dbReference>
<dbReference type="InParanoid" id="U2EB28"/>
<dbReference type="GO" id="GO:0003678">
    <property type="term" value="F:DNA helicase activity"/>
    <property type="evidence" value="ECO:0007669"/>
    <property type="project" value="UniProtKB-EC"/>
</dbReference>